<accession>A0AAN6EVV8</accession>
<evidence type="ECO:0000313" key="4">
    <source>
        <dbReference type="Proteomes" id="UP001161757"/>
    </source>
</evidence>
<reference evidence="3" key="1">
    <citation type="submission" date="2023-01" db="EMBL/GenBank/DDBJ databases">
        <title>Exophiala dermititidis isolated from Cystic Fibrosis Patient.</title>
        <authorList>
            <person name="Kurbessoian T."/>
            <person name="Crocker A."/>
            <person name="Murante D."/>
            <person name="Hogan D.A."/>
            <person name="Stajich J.E."/>
        </authorList>
    </citation>
    <scope>NUCLEOTIDE SEQUENCE</scope>
    <source>
        <strain evidence="3">Ex8</strain>
    </source>
</reference>
<evidence type="ECO:0000259" key="2">
    <source>
        <dbReference type="Pfam" id="PF00561"/>
    </source>
</evidence>
<gene>
    <name evidence="3" type="ORF">HRR80_003899</name>
</gene>
<dbReference type="Gene3D" id="3.40.50.1820">
    <property type="entry name" value="alpha/beta hydrolase"/>
    <property type="match status" value="1"/>
</dbReference>
<comment type="caution">
    <text evidence="3">The sequence shown here is derived from an EMBL/GenBank/DDBJ whole genome shotgun (WGS) entry which is preliminary data.</text>
</comment>
<dbReference type="AlphaFoldDB" id="A0AAN6EVV8"/>
<protein>
    <recommendedName>
        <fullName evidence="2">AB hydrolase-1 domain-containing protein</fullName>
    </recommendedName>
</protein>
<dbReference type="PANTHER" id="PTHR43433:SF10">
    <property type="entry name" value="AB HYDROLASE-1 DOMAIN-CONTAINING PROTEIN"/>
    <property type="match status" value="1"/>
</dbReference>
<dbReference type="InterPro" id="IPR050471">
    <property type="entry name" value="AB_hydrolase"/>
</dbReference>
<organism evidence="3 4">
    <name type="scientific">Exophiala dermatitidis</name>
    <name type="common">Black yeast-like fungus</name>
    <name type="synonym">Wangiella dermatitidis</name>
    <dbReference type="NCBI Taxonomy" id="5970"/>
    <lineage>
        <taxon>Eukaryota</taxon>
        <taxon>Fungi</taxon>
        <taxon>Dikarya</taxon>
        <taxon>Ascomycota</taxon>
        <taxon>Pezizomycotina</taxon>
        <taxon>Eurotiomycetes</taxon>
        <taxon>Chaetothyriomycetidae</taxon>
        <taxon>Chaetothyriales</taxon>
        <taxon>Herpotrichiellaceae</taxon>
        <taxon>Exophiala</taxon>
    </lineage>
</organism>
<name>A0AAN6EVV8_EXODE</name>
<dbReference type="Pfam" id="PF00561">
    <property type="entry name" value="Abhydrolase_1"/>
    <property type="match status" value="1"/>
</dbReference>
<dbReference type="Proteomes" id="UP001161757">
    <property type="component" value="Unassembled WGS sequence"/>
</dbReference>
<evidence type="ECO:0000313" key="3">
    <source>
        <dbReference type="EMBL" id="KAJ8991999.1"/>
    </source>
</evidence>
<feature type="region of interest" description="Disordered" evidence="1">
    <location>
        <begin position="23"/>
        <end position="56"/>
    </location>
</feature>
<feature type="compositionally biased region" description="Low complexity" evidence="1">
    <location>
        <begin position="33"/>
        <end position="51"/>
    </location>
</feature>
<dbReference type="EMBL" id="JAJGCB010000006">
    <property type="protein sequence ID" value="KAJ8991999.1"/>
    <property type="molecule type" value="Genomic_DNA"/>
</dbReference>
<proteinExistence type="predicted"/>
<dbReference type="InterPro" id="IPR000073">
    <property type="entry name" value="AB_hydrolase_1"/>
</dbReference>
<evidence type="ECO:0000256" key="1">
    <source>
        <dbReference type="SAM" id="MobiDB-lite"/>
    </source>
</evidence>
<dbReference type="SUPFAM" id="SSF53474">
    <property type="entry name" value="alpha/beta-Hydrolases"/>
    <property type="match status" value="1"/>
</dbReference>
<sequence>MPPQPTIFQQLYESLVAFPRLLSNKPSEPNLQGGASSSSSSPDSATGTGSPLPCSLPLDNASSATFTLPDGRKLGYAQYGDLAGQPIIYVHGWPGSRFEGAHLDPAASKVGARIIAVDHPGIGQSSPQPGRKLLDHAKDIERLTDHLGLSKYGVLGISGGGPYALACARGLPAGKLRAVSIVCGLGSPDMGYAGMNLASRLGWTYGFRLLPGFSAWWIGRWPEGRTDLSDEERKRLLLAQVDKAKSSMHAKDLKIWDNPDFVAVYLRSSRESFAQGAASVVQDAAVICTSSNWGFRIEDIRKDLPVQLWHGRFDNMVPLQHGQKVAERLGKNATLRVKDETHASISVYYKEEYLGELVKAIKDS</sequence>
<feature type="domain" description="AB hydrolase-1" evidence="2">
    <location>
        <begin position="86"/>
        <end position="343"/>
    </location>
</feature>
<dbReference type="InterPro" id="IPR029058">
    <property type="entry name" value="AB_hydrolase_fold"/>
</dbReference>
<dbReference type="PANTHER" id="PTHR43433">
    <property type="entry name" value="HYDROLASE, ALPHA/BETA FOLD FAMILY PROTEIN"/>
    <property type="match status" value="1"/>
</dbReference>